<organism evidence="13 14">
    <name type="scientific">Stagnihabitans tardus</name>
    <dbReference type="NCBI Taxonomy" id="2699202"/>
    <lineage>
        <taxon>Bacteria</taxon>
        <taxon>Pseudomonadati</taxon>
        <taxon>Pseudomonadota</taxon>
        <taxon>Alphaproteobacteria</taxon>
        <taxon>Rhodobacterales</taxon>
        <taxon>Paracoccaceae</taxon>
        <taxon>Stagnihabitans</taxon>
    </lineage>
</organism>
<dbReference type="Proteomes" id="UP001193501">
    <property type="component" value="Unassembled WGS sequence"/>
</dbReference>
<dbReference type="InterPro" id="IPR056740">
    <property type="entry name" value="ILV_EDD_C"/>
</dbReference>
<reference evidence="13" key="1">
    <citation type="submission" date="2020-01" db="EMBL/GenBank/DDBJ databases">
        <authorList>
            <person name="Chen W.-M."/>
        </authorList>
    </citation>
    <scope>NUCLEOTIDE SEQUENCE</scope>
    <source>
        <strain evidence="13">CYK-10</strain>
    </source>
</reference>
<dbReference type="EC" id="4.2.1.12" evidence="9 10"/>
<dbReference type="InterPro" id="IPR000581">
    <property type="entry name" value="ILV_EDD_N"/>
</dbReference>
<dbReference type="InterPro" id="IPR042096">
    <property type="entry name" value="Dihydro-acid_dehy_C"/>
</dbReference>
<evidence type="ECO:0000259" key="11">
    <source>
        <dbReference type="Pfam" id="PF00920"/>
    </source>
</evidence>
<keyword evidence="2 9" id="KW-0004">4Fe-4S</keyword>
<evidence type="ECO:0000256" key="3">
    <source>
        <dbReference type="ARBA" id="ARBA00022723"/>
    </source>
</evidence>
<dbReference type="GO" id="GO:0009255">
    <property type="term" value="P:Entner-Doudoroff pathway through 6-phosphogluconate"/>
    <property type="evidence" value="ECO:0007669"/>
    <property type="project" value="UniProtKB-UniRule"/>
</dbReference>
<dbReference type="PANTHER" id="PTHR43661">
    <property type="entry name" value="D-XYLONATE DEHYDRATASE"/>
    <property type="match status" value="1"/>
</dbReference>
<evidence type="ECO:0000256" key="4">
    <source>
        <dbReference type="ARBA" id="ARBA00023004"/>
    </source>
</evidence>
<name>A0AAE5BV54_9RHOB</name>
<sequence length="601" mass="63246">MALHPTLARVTDRIRKRSERSRGDYLDRMGAAHQKGAVRAHLSCGNQAHAYAAMTQDKAALAEGRATNIGIVTAYNDMLSAHQPYEHYPELIRSTARRLGATAQVAGGVPAMCDGVTQGQPGMEMSLFSRDVIAMAAGIAMSHNTFDSSLYLGVCDKIVPGLIIAAATFGHIPAVFVPAGPMSTGLPNEEKSRVRNAFAAGEVGREALMAAEMASYHGIGTCTFYGTANTNQMLMEFMGLHLPGSSFVNPGTPLREALTIAAVERAAAISALGNDYRPAGEILDERAYVNGLVGLMATGGSTNLVLHLPAMARASGVLLDLEDFEDISQAVPLLAKVYPNGMADVNHFHAAGGLGLLMRELMDAGLLHEDAKTVMGEGLQAYRREPKLVMGRLTWADGAKESLNDKIVRPVSAPFAATGGLKQLAGNLGRGVIKVSAVAPERHVIEAPARVFHSQDAVKAAFKAGEFTGDTVVVVRFQGPQANGMPELHSLTPLLSILQDKGYKVALVTDGRMSGASGKVPAAIHVAPEAAAGGPLARVQDGDMLRLDAVAGTLSVLAEDFESRTPAEADLSANQYGLGRELFATFRARVGNATEGASSLF</sequence>
<proteinExistence type="inferred from homology"/>
<dbReference type="SUPFAM" id="SSF52016">
    <property type="entry name" value="LeuD/IlvD-like"/>
    <property type="match status" value="1"/>
</dbReference>
<comment type="pathway">
    <text evidence="9">Carbohydrate metabolism; Entner-Doudoroff pathway.</text>
</comment>
<comment type="caution">
    <text evidence="13">The sequence shown here is derived from an EMBL/GenBank/DDBJ whole genome shotgun (WGS) entry which is preliminary data.</text>
</comment>
<dbReference type="Pfam" id="PF00920">
    <property type="entry name" value="ILVD_EDD_N"/>
    <property type="match status" value="1"/>
</dbReference>
<comment type="catalytic activity">
    <reaction evidence="9">
        <text>6-phospho-D-gluconate = 2-dehydro-3-deoxy-6-phospho-D-gluconate + H2O</text>
        <dbReference type="Rhea" id="RHEA:17277"/>
        <dbReference type="ChEBI" id="CHEBI:15377"/>
        <dbReference type="ChEBI" id="CHEBI:57569"/>
        <dbReference type="ChEBI" id="CHEBI:58759"/>
        <dbReference type="EC" id="4.2.1.12"/>
    </reaction>
</comment>
<dbReference type="NCBIfam" id="TIGR01196">
    <property type="entry name" value="edd"/>
    <property type="match status" value="1"/>
</dbReference>
<evidence type="ECO:0000256" key="1">
    <source>
        <dbReference type="ARBA" id="ARBA00006486"/>
    </source>
</evidence>
<keyword evidence="8 9" id="KW-0119">Carbohydrate metabolism</keyword>
<evidence type="ECO:0000256" key="6">
    <source>
        <dbReference type="ARBA" id="ARBA00023064"/>
    </source>
</evidence>
<keyword evidence="5 9" id="KW-0411">Iron-sulfur</keyword>
<dbReference type="PROSITE" id="PS00887">
    <property type="entry name" value="ILVD_EDD_2"/>
    <property type="match status" value="1"/>
</dbReference>
<feature type="binding site" evidence="9">
    <location>
        <position position="155"/>
    </location>
    <ligand>
        <name>[4Fe-4S] cluster</name>
        <dbReference type="ChEBI" id="CHEBI:49883"/>
    </ligand>
</feature>
<evidence type="ECO:0000256" key="8">
    <source>
        <dbReference type="ARBA" id="ARBA00023277"/>
    </source>
</evidence>
<dbReference type="GO" id="GO:0051539">
    <property type="term" value="F:4 iron, 4 sulfur cluster binding"/>
    <property type="evidence" value="ECO:0007669"/>
    <property type="project" value="UniProtKB-UniRule"/>
</dbReference>
<keyword evidence="14" id="KW-1185">Reference proteome</keyword>
<dbReference type="GO" id="GO:0005829">
    <property type="term" value="C:cytosol"/>
    <property type="evidence" value="ECO:0007669"/>
    <property type="project" value="TreeGrafter"/>
</dbReference>
<keyword evidence="6 9" id="KW-0311">Gluconate utilization</keyword>
<dbReference type="InterPro" id="IPR037237">
    <property type="entry name" value="IlvD/EDD_N"/>
</dbReference>
<dbReference type="SUPFAM" id="SSF143975">
    <property type="entry name" value="IlvD/EDD N-terminal domain-like"/>
    <property type="match status" value="1"/>
</dbReference>
<evidence type="ECO:0000256" key="10">
    <source>
        <dbReference type="NCBIfam" id="TIGR01196"/>
    </source>
</evidence>
<dbReference type="EMBL" id="JAABNR010000006">
    <property type="protein sequence ID" value="NBZ87469.1"/>
    <property type="molecule type" value="Genomic_DNA"/>
</dbReference>
<gene>
    <name evidence="9" type="primary">edd</name>
    <name evidence="13" type="ORF">GV832_07745</name>
</gene>
<keyword evidence="4 9" id="KW-0408">Iron</keyword>
<keyword evidence="7 9" id="KW-0456">Lyase</keyword>
<feature type="binding site" evidence="9">
    <location>
        <position position="222"/>
    </location>
    <ligand>
        <name>[4Fe-4S] cluster</name>
        <dbReference type="ChEBI" id="CHEBI:49883"/>
    </ligand>
</feature>
<dbReference type="RefSeq" id="WP_168774284.1">
    <property type="nucleotide sequence ID" value="NZ_JAABNR010000006.1"/>
</dbReference>
<dbReference type="Gene3D" id="3.50.30.80">
    <property type="entry name" value="IlvD/EDD C-terminal domain-like"/>
    <property type="match status" value="1"/>
</dbReference>
<dbReference type="InterPro" id="IPR004786">
    <property type="entry name" value="6-phosphgluc_deHydtase"/>
</dbReference>
<dbReference type="HAMAP" id="MF_02094">
    <property type="entry name" value="Edd"/>
    <property type="match status" value="1"/>
</dbReference>
<evidence type="ECO:0000256" key="5">
    <source>
        <dbReference type="ARBA" id="ARBA00023014"/>
    </source>
</evidence>
<evidence type="ECO:0000256" key="9">
    <source>
        <dbReference type="HAMAP-Rule" id="MF_02094"/>
    </source>
</evidence>
<evidence type="ECO:0000313" key="13">
    <source>
        <dbReference type="EMBL" id="NBZ87469.1"/>
    </source>
</evidence>
<dbReference type="GO" id="GO:0046872">
    <property type="term" value="F:metal ion binding"/>
    <property type="evidence" value="ECO:0007669"/>
    <property type="project" value="UniProtKB-KW"/>
</dbReference>
<comment type="similarity">
    <text evidence="1 9">Belongs to the IlvD/Edd family.</text>
</comment>
<dbReference type="Pfam" id="PF24877">
    <property type="entry name" value="ILV_EDD_C"/>
    <property type="match status" value="1"/>
</dbReference>
<dbReference type="PROSITE" id="PS00886">
    <property type="entry name" value="ILVD_EDD_1"/>
    <property type="match status" value="1"/>
</dbReference>
<keyword evidence="3 9" id="KW-0479">Metal-binding</keyword>
<dbReference type="PANTHER" id="PTHR43661:SF1">
    <property type="entry name" value="PHOSPHOGLUCONATE DEHYDRATASE"/>
    <property type="match status" value="1"/>
</dbReference>
<accession>A0AAE5BV54</accession>
<comment type="function">
    <text evidence="9">Catalyzes the dehydration of 6-phospho-D-gluconate to 2-dehydro-3-deoxy-6-phospho-D-gluconate.</text>
</comment>
<dbReference type="GO" id="GO:0019521">
    <property type="term" value="P:D-gluconate metabolic process"/>
    <property type="evidence" value="ECO:0007669"/>
    <property type="project" value="UniProtKB-KW"/>
</dbReference>
<evidence type="ECO:0000256" key="2">
    <source>
        <dbReference type="ARBA" id="ARBA00022485"/>
    </source>
</evidence>
<evidence type="ECO:0000256" key="7">
    <source>
        <dbReference type="ARBA" id="ARBA00023239"/>
    </source>
</evidence>
<feature type="domain" description="Dihydroxy-acid/6-phosphogluconate dehydratase C-terminal" evidence="12">
    <location>
        <begin position="406"/>
        <end position="597"/>
    </location>
</feature>
<dbReference type="AlphaFoldDB" id="A0AAE5BV54"/>
<dbReference type="InterPro" id="IPR020558">
    <property type="entry name" value="DiOHA_6PGluconate_deHydtase_CS"/>
</dbReference>
<feature type="domain" description="Dihydroxy-acid/6-phosphogluconate dehydratase N-terminal" evidence="11">
    <location>
        <begin position="68"/>
        <end position="380"/>
    </location>
</feature>
<protein>
    <recommendedName>
        <fullName evidence="9 10">Phosphogluconate dehydratase</fullName>
        <ecNumber evidence="9 10">4.2.1.12</ecNumber>
    </recommendedName>
</protein>
<evidence type="ECO:0000313" key="14">
    <source>
        <dbReference type="Proteomes" id="UP001193501"/>
    </source>
</evidence>
<dbReference type="GO" id="GO:0004456">
    <property type="term" value="F:phosphogluconate dehydratase activity"/>
    <property type="evidence" value="ECO:0007669"/>
    <property type="project" value="UniProtKB-UniRule"/>
</dbReference>
<comment type="cofactor">
    <cofactor evidence="9">
        <name>[4Fe-4S] cluster</name>
        <dbReference type="ChEBI" id="CHEBI:49883"/>
    </cofactor>
    <text evidence="9">Binds 1 [4Fe-4S] cluster.</text>
</comment>
<evidence type="ECO:0000259" key="12">
    <source>
        <dbReference type="Pfam" id="PF24877"/>
    </source>
</evidence>